<dbReference type="RefSeq" id="WP_185660211.1">
    <property type="nucleotide sequence ID" value="NZ_JACHVC010000011.1"/>
</dbReference>
<reference evidence="1 2" key="1">
    <citation type="submission" date="2020-07" db="EMBL/GenBank/DDBJ databases">
        <authorList>
            <person name="Feng X."/>
        </authorList>
    </citation>
    <scope>NUCLEOTIDE SEQUENCE [LARGE SCALE GENOMIC DNA]</scope>
    <source>
        <strain evidence="1 2">JCM23202</strain>
    </source>
</reference>
<dbReference type="PROSITE" id="PS51257">
    <property type="entry name" value="PROKAR_LIPOPROTEIN"/>
    <property type="match status" value="1"/>
</dbReference>
<sequence>MKLNITTVVLIPMLALLGCDKNPFGDTVILDTEASVDYLPLFSCEDGKNIKFIFHRPFHGKSTLERSHVDTFLEASDGSKPELKIEQTETAFLEFTISRQDGEAFTLGPYNYQIMTIVDDEPFPFIGSFTLYSGKEGFKSLKENRQNQSVDTTAVSAPR</sequence>
<accession>A0A7X1B639</accession>
<keyword evidence="2" id="KW-1185">Reference proteome</keyword>
<evidence type="ECO:0008006" key="3">
    <source>
        <dbReference type="Google" id="ProtNLM"/>
    </source>
</evidence>
<organism evidence="1 2">
    <name type="scientific">Pelagicoccus albus</name>
    <dbReference type="NCBI Taxonomy" id="415222"/>
    <lineage>
        <taxon>Bacteria</taxon>
        <taxon>Pseudomonadati</taxon>
        <taxon>Verrucomicrobiota</taxon>
        <taxon>Opitutia</taxon>
        <taxon>Puniceicoccales</taxon>
        <taxon>Pelagicoccaceae</taxon>
        <taxon>Pelagicoccus</taxon>
    </lineage>
</organism>
<evidence type="ECO:0000313" key="2">
    <source>
        <dbReference type="Proteomes" id="UP000526501"/>
    </source>
</evidence>
<evidence type="ECO:0000313" key="1">
    <source>
        <dbReference type="EMBL" id="MBC2606326.1"/>
    </source>
</evidence>
<protein>
    <recommendedName>
        <fullName evidence="3">Lipoprotein</fullName>
    </recommendedName>
</protein>
<name>A0A7X1B639_9BACT</name>
<dbReference type="AlphaFoldDB" id="A0A7X1B639"/>
<dbReference type="Proteomes" id="UP000526501">
    <property type="component" value="Unassembled WGS sequence"/>
</dbReference>
<proteinExistence type="predicted"/>
<gene>
    <name evidence="1" type="ORF">H5P27_09720</name>
</gene>
<dbReference type="EMBL" id="JACHVC010000011">
    <property type="protein sequence ID" value="MBC2606326.1"/>
    <property type="molecule type" value="Genomic_DNA"/>
</dbReference>
<comment type="caution">
    <text evidence="1">The sequence shown here is derived from an EMBL/GenBank/DDBJ whole genome shotgun (WGS) entry which is preliminary data.</text>
</comment>